<gene>
    <name evidence="1" type="ORF">Poly41_08710</name>
</gene>
<organism evidence="1 2">
    <name type="scientific">Novipirellula artificiosorum</name>
    <dbReference type="NCBI Taxonomy" id="2528016"/>
    <lineage>
        <taxon>Bacteria</taxon>
        <taxon>Pseudomonadati</taxon>
        <taxon>Planctomycetota</taxon>
        <taxon>Planctomycetia</taxon>
        <taxon>Pirellulales</taxon>
        <taxon>Pirellulaceae</taxon>
        <taxon>Novipirellula</taxon>
    </lineage>
</organism>
<dbReference type="AlphaFoldDB" id="A0A5C6E269"/>
<name>A0A5C6E269_9BACT</name>
<evidence type="ECO:0000313" key="1">
    <source>
        <dbReference type="EMBL" id="TWU42574.1"/>
    </source>
</evidence>
<protein>
    <submittedName>
        <fullName evidence="1">Uncharacterized protein</fullName>
    </submittedName>
</protein>
<comment type="caution">
    <text evidence="1">The sequence shown here is derived from an EMBL/GenBank/DDBJ whole genome shotgun (WGS) entry which is preliminary data.</text>
</comment>
<proteinExistence type="predicted"/>
<evidence type="ECO:0000313" key="2">
    <source>
        <dbReference type="Proteomes" id="UP000319143"/>
    </source>
</evidence>
<accession>A0A5C6E269</accession>
<dbReference type="EMBL" id="SJPV01000001">
    <property type="protein sequence ID" value="TWU42574.1"/>
    <property type="molecule type" value="Genomic_DNA"/>
</dbReference>
<reference evidence="1 2" key="1">
    <citation type="submission" date="2019-02" db="EMBL/GenBank/DDBJ databases">
        <title>Deep-cultivation of Planctomycetes and their phenomic and genomic characterization uncovers novel biology.</title>
        <authorList>
            <person name="Wiegand S."/>
            <person name="Jogler M."/>
            <person name="Boedeker C."/>
            <person name="Pinto D."/>
            <person name="Vollmers J."/>
            <person name="Rivas-Marin E."/>
            <person name="Kohn T."/>
            <person name="Peeters S.H."/>
            <person name="Heuer A."/>
            <person name="Rast P."/>
            <person name="Oberbeckmann S."/>
            <person name="Bunk B."/>
            <person name="Jeske O."/>
            <person name="Meyerdierks A."/>
            <person name="Storesund J.E."/>
            <person name="Kallscheuer N."/>
            <person name="Luecker S."/>
            <person name="Lage O.M."/>
            <person name="Pohl T."/>
            <person name="Merkel B.J."/>
            <person name="Hornburger P."/>
            <person name="Mueller R.-W."/>
            <person name="Bruemmer F."/>
            <person name="Labrenz M."/>
            <person name="Spormann A.M."/>
            <person name="Op Den Camp H."/>
            <person name="Overmann J."/>
            <person name="Amann R."/>
            <person name="Jetten M.S.M."/>
            <person name="Mascher T."/>
            <person name="Medema M.H."/>
            <person name="Devos D.P."/>
            <person name="Kaster A.-K."/>
            <person name="Ovreas L."/>
            <person name="Rohde M."/>
            <person name="Galperin M.Y."/>
            <person name="Jogler C."/>
        </authorList>
    </citation>
    <scope>NUCLEOTIDE SEQUENCE [LARGE SCALE GENOMIC DNA]</scope>
    <source>
        <strain evidence="1 2">Poly41</strain>
    </source>
</reference>
<sequence length="166" mass="17981">MVIQPMVIVAARGTCAQGPCCQAKTVCHACKCCEVKSDLELCGCCSGAKDDASGCCTKESKQTKYDELFGEIPAIVPEPPSSDVDELVQDQVALSSCMCGIRSEPFVPAPHRIPVPQLRERVLIAYLDHVASDAGFSISPDDPMSRLPIGSHSPHFSQRFLCIWRI</sequence>
<keyword evidence="2" id="KW-1185">Reference proteome</keyword>
<dbReference type="Proteomes" id="UP000319143">
    <property type="component" value="Unassembled WGS sequence"/>
</dbReference>